<dbReference type="EMBL" id="CCBP010000255">
    <property type="protein sequence ID" value="CDO75307.1"/>
    <property type="molecule type" value="Genomic_DNA"/>
</dbReference>
<dbReference type="HOGENOM" id="CLU_002498_9_3_1"/>
<evidence type="ECO:0000313" key="2">
    <source>
        <dbReference type="EMBL" id="CDO75307.1"/>
    </source>
</evidence>
<dbReference type="STRING" id="5643.A0A060SLE3"/>
<evidence type="ECO:0000256" key="1">
    <source>
        <dbReference type="SAM" id="MobiDB-lite"/>
    </source>
</evidence>
<comment type="caution">
    <text evidence="2">The sequence shown here is derived from an EMBL/GenBank/DDBJ whole genome shotgun (WGS) entry which is preliminary data.</text>
</comment>
<feature type="compositionally biased region" description="Basic and acidic residues" evidence="1">
    <location>
        <begin position="285"/>
        <end position="298"/>
    </location>
</feature>
<feature type="region of interest" description="Disordered" evidence="1">
    <location>
        <begin position="159"/>
        <end position="196"/>
    </location>
</feature>
<dbReference type="OrthoDB" id="2687259at2759"/>
<dbReference type="OMA" id="VYHANIR"/>
<name>A0A060SLE3_PYCCI</name>
<gene>
    <name evidence="2" type="ORF">BN946_scf184654.g15</name>
</gene>
<feature type="compositionally biased region" description="Low complexity" evidence="1">
    <location>
        <begin position="171"/>
        <end position="182"/>
    </location>
</feature>
<proteinExistence type="predicted"/>
<keyword evidence="3" id="KW-1185">Reference proteome</keyword>
<dbReference type="Proteomes" id="UP000029665">
    <property type="component" value="Unassembled WGS sequence"/>
</dbReference>
<feature type="region of interest" description="Disordered" evidence="1">
    <location>
        <begin position="285"/>
        <end position="305"/>
    </location>
</feature>
<protein>
    <submittedName>
        <fullName evidence="2">Uncharacterized protein</fullName>
    </submittedName>
</protein>
<sequence>MKKVLGVNSTAVEAILKPQSLVLTLNAFSNPLGPDILPNFHSLFVPDFMHEWELGVWKGGNMSEMKQFAVHDFEDSLQCFIRVVDRLLPEPHNNIILDVVFLSAELHGMHKLQLHTEATTSISDAVLVEYGKALRLFKRVTCAAYHTVELPKETAARIRRQTRKVVNSNQSTATASAASGSGPSVHHQNPGGSSAVAARQREYNLNTYKHHSLGDYTPSIRTLVTQDSYSTQNGELEHRNVKRRFERTSKLGYTRELAQIKQREAHLDWIAYELTRVSTTSPALDFEKPISGSDHHPQAADSPASSLQAASYFAEELEAFPASDHHHIAKTQCNHIYLPHYVHRHQADRAIKNFIPKLQNHLLGRLQLETPDLSFTKSDRRNLLIEHDWIYSHQLLRVNYTTYAVRCGQDIINPSTERCTVMLLAHEDKDGFFSTSPEGLQAECRIFWYAKVLGIYHANVSDLREGVNALPKRMEFLFVRWLGHDSEWSAGWTHRRSEQVGFVPDTNSEAFGFINPQDVIRACHLIPAFAEGRTTKLLGWSKIARPSGESDDWERYYVNRCMVVIAHFL</sequence>
<accession>A0A060SLE3</accession>
<reference evidence="2" key="1">
    <citation type="submission" date="2014-01" db="EMBL/GenBank/DDBJ databases">
        <title>The genome of the white-rot fungus Pycnoporus cinnabarinus: a basidiomycete model with a versatile arsenal for lignocellulosic biomass breakdown.</title>
        <authorList>
            <person name="Levasseur A."/>
            <person name="Lomascolo A."/>
            <person name="Ruiz-Duenas F.J."/>
            <person name="Uzan E."/>
            <person name="Piumi F."/>
            <person name="Kues U."/>
            <person name="Ram A.F.J."/>
            <person name="Murat C."/>
            <person name="Haon M."/>
            <person name="Benoit I."/>
            <person name="Arfi Y."/>
            <person name="Chevret D."/>
            <person name="Drula E."/>
            <person name="Kwon M.J."/>
            <person name="Gouret P."/>
            <person name="Lesage-Meessen L."/>
            <person name="Lombard V."/>
            <person name="Mariette J."/>
            <person name="Noirot C."/>
            <person name="Park J."/>
            <person name="Patyshakuliyeva A."/>
            <person name="Wieneger R.A.B."/>
            <person name="Wosten H.A.B."/>
            <person name="Martin F."/>
            <person name="Coutinho P.M."/>
            <person name="de Vries R."/>
            <person name="Martinez A.T."/>
            <person name="Klopp C."/>
            <person name="Pontarotti P."/>
            <person name="Henrissat B."/>
            <person name="Record E."/>
        </authorList>
    </citation>
    <scope>NUCLEOTIDE SEQUENCE [LARGE SCALE GENOMIC DNA]</scope>
    <source>
        <strain evidence="2">BRFM137</strain>
    </source>
</reference>
<dbReference type="AlphaFoldDB" id="A0A060SLE3"/>
<organism evidence="2 3">
    <name type="scientific">Pycnoporus cinnabarinus</name>
    <name type="common">Cinnabar-red polypore</name>
    <name type="synonym">Trametes cinnabarina</name>
    <dbReference type="NCBI Taxonomy" id="5643"/>
    <lineage>
        <taxon>Eukaryota</taxon>
        <taxon>Fungi</taxon>
        <taxon>Dikarya</taxon>
        <taxon>Basidiomycota</taxon>
        <taxon>Agaricomycotina</taxon>
        <taxon>Agaricomycetes</taxon>
        <taxon>Polyporales</taxon>
        <taxon>Polyporaceae</taxon>
        <taxon>Trametes</taxon>
    </lineage>
</organism>
<evidence type="ECO:0000313" key="3">
    <source>
        <dbReference type="Proteomes" id="UP000029665"/>
    </source>
</evidence>